<feature type="region of interest" description="Disordered" evidence="1">
    <location>
        <begin position="232"/>
        <end position="428"/>
    </location>
</feature>
<gene>
    <name evidence="2" type="ORF">FOL46_000715</name>
</gene>
<feature type="region of interest" description="Disordered" evidence="1">
    <location>
        <begin position="1141"/>
        <end position="1168"/>
    </location>
</feature>
<feature type="compositionally biased region" description="Basic residues" evidence="1">
    <location>
        <begin position="1329"/>
        <end position="1344"/>
    </location>
</feature>
<feature type="compositionally biased region" description="Polar residues" evidence="1">
    <location>
        <begin position="263"/>
        <end position="274"/>
    </location>
</feature>
<dbReference type="EMBL" id="JABANN010000117">
    <property type="protein sequence ID" value="KAF4670621.1"/>
    <property type="molecule type" value="Genomic_DNA"/>
</dbReference>
<feature type="region of interest" description="Disordered" evidence="1">
    <location>
        <begin position="447"/>
        <end position="478"/>
    </location>
</feature>
<feature type="compositionally biased region" description="Low complexity" evidence="1">
    <location>
        <begin position="610"/>
        <end position="637"/>
    </location>
</feature>
<name>A0A7J6MHZ3_PEROL</name>
<reference evidence="2 3" key="1">
    <citation type="submission" date="2020-04" db="EMBL/GenBank/DDBJ databases">
        <title>Perkinsus olseni comparative genomics.</title>
        <authorList>
            <person name="Bogema D.R."/>
        </authorList>
    </citation>
    <scope>NUCLEOTIDE SEQUENCE [LARGE SCALE GENOMIC DNA]</scope>
    <source>
        <strain evidence="2">ATCC PRA-31</strain>
    </source>
</reference>
<protein>
    <submittedName>
        <fullName evidence="2">Uncharacterized protein</fullName>
    </submittedName>
</protein>
<accession>A0A7J6MHZ3</accession>
<feature type="compositionally biased region" description="Polar residues" evidence="1">
    <location>
        <begin position="576"/>
        <end position="590"/>
    </location>
</feature>
<comment type="caution">
    <text evidence="2">The sequence shown here is derived from an EMBL/GenBank/DDBJ whole genome shotgun (WGS) entry which is preliminary data.</text>
</comment>
<feature type="compositionally biased region" description="Polar residues" evidence="1">
    <location>
        <begin position="797"/>
        <end position="815"/>
    </location>
</feature>
<feature type="compositionally biased region" description="Low complexity" evidence="1">
    <location>
        <begin position="385"/>
        <end position="395"/>
    </location>
</feature>
<feature type="region of interest" description="Disordered" evidence="1">
    <location>
        <begin position="1312"/>
        <end position="1353"/>
    </location>
</feature>
<dbReference type="Proteomes" id="UP000572268">
    <property type="component" value="Unassembled WGS sequence"/>
</dbReference>
<feature type="compositionally biased region" description="Basic and acidic residues" evidence="1">
    <location>
        <begin position="232"/>
        <end position="245"/>
    </location>
</feature>
<proteinExistence type="predicted"/>
<evidence type="ECO:0000313" key="3">
    <source>
        <dbReference type="Proteomes" id="UP000572268"/>
    </source>
</evidence>
<organism evidence="2 3">
    <name type="scientific">Perkinsus olseni</name>
    <name type="common">Perkinsus atlanticus</name>
    <dbReference type="NCBI Taxonomy" id="32597"/>
    <lineage>
        <taxon>Eukaryota</taxon>
        <taxon>Sar</taxon>
        <taxon>Alveolata</taxon>
        <taxon>Perkinsozoa</taxon>
        <taxon>Perkinsea</taxon>
        <taxon>Perkinsida</taxon>
        <taxon>Perkinsidae</taxon>
        <taxon>Perkinsus</taxon>
    </lineage>
</organism>
<evidence type="ECO:0000313" key="2">
    <source>
        <dbReference type="EMBL" id="KAF4670621.1"/>
    </source>
</evidence>
<sequence length="1375" mass="150630">MASESDMAFTSSNELKPADDPLGEANFVPRYLVCVNPLCRRKWKQLTPKSIPMFCPSCKKAFELALRETWEGVTDDTLYYNVLKYWHGIYVDIQSTLGYPKCKDLNLPADPKEVTILNVMDYYHQAFPEAPQPEDVRNWSSMGQRKKQMTGTIIRQCGGLLWELTVLEDLQHPHGQRSTGSQRHHDMVGHRFYLIDWRGALKIGDHLQFVAFPNPSVDERGKLPHVLKVLDDRVNPPHRQPERSQDTSNVTHGQSAEREQERMSASTVNGTSRGYSRGADSYYRGPIPSYRDQRQPIDSAWGQHTQQRRPAAAAASHPQYDINAKDSMQRSFGVDSGSIWRNDKVPSRASQYHTTPSGGSGGVPAIAQQDATASSSPDDGRRATAAAPSSSSSSKSPDEKKKAFSPEVGSLVDSAVAPPPGFEDLPDDTHLCLGQLAQLLTAAANKEVPPTPQAPTLEPKIPENLHPSPSPAVPAARRPDWIPDTPASPLYLHRDMNFGQTPNPLVQFLQMQAAAGAAGQIPTTVAASRGSYGTAAPPPMATPFMPMGGPPPQAAAAVGLDGDLAGLAAWGASWPSSVPSGMSKRQSTSQPPTPIQEETVDEKAPLPLMGSSTRSRTRSRSPAGSGSTAESTASAAADPPRGEGRVRGSMADDVVPRPSSRHQRQRSRSRDGGVERRRRSSTDEHYYREGGGSGSSSRRNRYGSREPRGSSPSRGYSFYPEDRHRRREGDNYRRRDSSDYRRRDGDDYRRRDGDDYRRRDGDDYRRRDSEDYRPRRREDRSDRPGGGGSYYDVRTSRAPSDSSSLHYVNSSSRETGGSRDAPRPDKRGDLRTRTDDNQVHHSRGDSRPRHRESSRPSPKRQVGPEESPTSPPLDAKAQPVVPARKPKPVVEFGKAIRQDPRATVQKGNVLELSCDCPRKYVPDAVARPLRDPAWLSSVKWGEATFEERILLRREFAPRAVSNARGQTAVAPTVSYGSAAADGAWHETWPNDVDCRIICVLRLPELVTSDDTFLRAAREAIPRHLRARDALEKAVVVRASGLGGSVIPAKCGYLAFHSRRDARECWSLRHLKLYGYVCPLIADPTAFRTLCQIALVLKLYEGHSVGATTGLAARPVPESSPSVAPAPSPLVGLSITSTKFGGGLSSRKPLPSATRGTDNSGVSGGSTSRGRFVLRGLKEGLERLKGPPVEACGNFSASAVRYNRLDQRDGAVVGRSEYVRAETSSDGQSQKLNIGLTKDRNVVVLETNDDTTLADWRPEWVFRDWSWGCRPMSVALAEKKSAEREIDPAELSDYSTYSAPDMSVFKPVRPVALAGGTSPQSKARSAATSRKSKKSRKKEKKKRRTSHDLAAKLTAEVKADGATVKASSGARVQAGG</sequence>
<feature type="compositionally biased region" description="Basic and acidic residues" evidence="1">
    <location>
        <begin position="668"/>
        <end position="688"/>
    </location>
</feature>
<feature type="compositionally biased region" description="Basic and acidic residues" evidence="1">
    <location>
        <begin position="720"/>
        <end position="783"/>
    </location>
</feature>
<feature type="compositionally biased region" description="Polar residues" evidence="1">
    <location>
        <begin position="348"/>
        <end position="357"/>
    </location>
</feature>
<feature type="compositionally biased region" description="Low complexity" evidence="1">
    <location>
        <begin position="709"/>
        <end position="719"/>
    </location>
</feature>
<feature type="compositionally biased region" description="Basic and acidic residues" evidence="1">
    <location>
        <begin position="816"/>
        <end position="854"/>
    </location>
</feature>
<evidence type="ECO:0000256" key="1">
    <source>
        <dbReference type="SAM" id="MobiDB-lite"/>
    </source>
</evidence>
<feature type="region of interest" description="Disordered" evidence="1">
    <location>
        <begin position="576"/>
        <end position="886"/>
    </location>
</feature>